<keyword evidence="3" id="KW-0378">Hydrolase</keyword>
<evidence type="ECO:0000313" key="5">
    <source>
        <dbReference type="Proteomes" id="UP000241436"/>
    </source>
</evidence>
<evidence type="ECO:0000256" key="1">
    <source>
        <dbReference type="ARBA" id="ARBA00022649"/>
    </source>
</evidence>
<dbReference type="InterPro" id="IPR008201">
    <property type="entry name" value="HepT-like"/>
</dbReference>
<dbReference type="GO" id="GO:0004540">
    <property type="term" value="F:RNA nuclease activity"/>
    <property type="evidence" value="ECO:0007669"/>
    <property type="project" value="InterPro"/>
</dbReference>
<gene>
    <name evidence="4" type="ORF">CLG94_02825</name>
</gene>
<evidence type="ECO:0008006" key="6">
    <source>
        <dbReference type="Google" id="ProtNLM"/>
    </source>
</evidence>
<evidence type="ECO:0000313" key="4">
    <source>
        <dbReference type="EMBL" id="PTL36630.1"/>
    </source>
</evidence>
<dbReference type="RefSeq" id="WP_107561381.1">
    <property type="nucleotide sequence ID" value="NZ_NVQC01000013.1"/>
</dbReference>
<keyword evidence="2" id="KW-0540">Nuclease</keyword>
<keyword evidence="1" id="KW-1277">Toxin-antitoxin system</keyword>
<dbReference type="OrthoDB" id="9810538at2"/>
<organism evidence="4 5">
    <name type="scientific">Candidatus Methylomirabilis limnetica</name>
    <dbReference type="NCBI Taxonomy" id="2033718"/>
    <lineage>
        <taxon>Bacteria</taxon>
        <taxon>Candidatus Methylomirabilota</taxon>
        <taxon>Candidatus Methylomirabilia</taxon>
        <taxon>Candidatus Methylomirabilales</taxon>
        <taxon>Candidatus Methylomirabilaceae</taxon>
        <taxon>Candidatus Methylomirabilis</taxon>
    </lineage>
</organism>
<keyword evidence="5" id="KW-1185">Reference proteome</keyword>
<dbReference type="GO" id="GO:0016787">
    <property type="term" value="F:hydrolase activity"/>
    <property type="evidence" value="ECO:0007669"/>
    <property type="project" value="UniProtKB-KW"/>
</dbReference>
<dbReference type="Pfam" id="PF01934">
    <property type="entry name" value="HepT-like"/>
    <property type="match status" value="1"/>
</dbReference>
<reference evidence="5" key="2">
    <citation type="journal article" date="2018" name="Environ. Microbiol.">
        <title>Bloom of a denitrifying methanotroph, 'Candidatus Methylomirabilis limnetica', in a deep stratified lake.</title>
        <authorList>
            <person name="Graf J.S."/>
            <person name="Mayr M.J."/>
            <person name="Marchant H.K."/>
            <person name="Tienken D."/>
            <person name="Hach P.F."/>
            <person name="Brand A."/>
            <person name="Schubert C.J."/>
            <person name="Kuypers M.M."/>
            <person name="Milucka J."/>
        </authorList>
    </citation>
    <scope>NUCLEOTIDE SEQUENCE [LARGE SCALE GENOMIC DNA]</scope>
    <source>
        <strain evidence="5">Zug</strain>
    </source>
</reference>
<dbReference type="AlphaFoldDB" id="A0A2T4TZS6"/>
<reference evidence="4 5" key="1">
    <citation type="submission" date="2017-09" db="EMBL/GenBank/DDBJ databases">
        <title>Bloom of a denitrifying methanotroph, Candidatus Methylomirabilis limnetica, in a deep stratified lake.</title>
        <authorList>
            <person name="Graf J.S."/>
            <person name="Marchant H.K."/>
            <person name="Tienken D."/>
            <person name="Hach P.F."/>
            <person name="Brand A."/>
            <person name="Schubert C.J."/>
            <person name="Kuypers M.M."/>
            <person name="Milucka J."/>
        </authorList>
    </citation>
    <scope>NUCLEOTIDE SEQUENCE [LARGE SCALE GENOMIC DNA]</scope>
    <source>
        <strain evidence="4 5">Zug</strain>
    </source>
</reference>
<comment type="caution">
    <text evidence="4">The sequence shown here is derived from an EMBL/GenBank/DDBJ whole genome shotgun (WGS) entry which is preliminary data.</text>
</comment>
<protein>
    <recommendedName>
        <fullName evidence="6">DUF86 domain-containing protein</fullName>
    </recommendedName>
</protein>
<accession>A0A2T4TZS6</accession>
<evidence type="ECO:0000256" key="2">
    <source>
        <dbReference type="ARBA" id="ARBA00022722"/>
    </source>
</evidence>
<proteinExistence type="predicted"/>
<dbReference type="Proteomes" id="UP000241436">
    <property type="component" value="Unassembled WGS sequence"/>
</dbReference>
<dbReference type="EMBL" id="NVQC01000013">
    <property type="protein sequence ID" value="PTL36630.1"/>
    <property type="molecule type" value="Genomic_DNA"/>
</dbReference>
<name>A0A2T4TZS6_9BACT</name>
<dbReference type="GO" id="GO:0110001">
    <property type="term" value="C:toxin-antitoxin complex"/>
    <property type="evidence" value="ECO:0007669"/>
    <property type="project" value="InterPro"/>
</dbReference>
<evidence type="ECO:0000256" key="3">
    <source>
        <dbReference type="ARBA" id="ARBA00022801"/>
    </source>
</evidence>
<sequence length="93" mass="10783">MDTVCRILIAAGEEFKNIDKQTEGKLFTRYPQVQWRVAMGLRDVPAHGYFDVDTEQLYTMTLFTWTKRALRNTNPPLSGNWLPASGNTKRKYN</sequence>